<sequence length="33" mass="4004">MVQQAFCNFYFLSNFCLLCIFKTDHKKMIKRKG</sequence>
<organism evidence="1">
    <name type="scientific">Anguilla anguilla</name>
    <name type="common">European freshwater eel</name>
    <name type="synonym">Muraena anguilla</name>
    <dbReference type="NCBI Taxonomy" id="7936"/>
    <lineage>
        <taxon>Eukaryota</taxon>
        <taxon>Metazoa</taxon>
        <taxon>Chordata</taxon>
        <taxon>Craniata</taxon>
        <taxon>Vertebrata</taxon>
        <taxon>Euteleostomi</taxon>
        <taxon>Actinopterygii</taxon>
        <taxon>Neopterygii</taxon>
        <taxon>Teleostei</taxon>
        <taxon>Anguilliformes</taxon>
        <taxon>Anguillidae</taxon>
        <taxon>Anguilla</taxon>
    </lineage>
</organism>
<evidence type="ECO:0000313" key="1">
    <source>
        <dbReference type="EMBL" id="JAH61644.1"/>
    </source>
</evidence>
<reference evidence="1" key="2">
    <citation type="journal article" date="2015" name="Fish Shellfish Immunol.">
        <title>Early steps in the European eel (Anguilla anguilla)-Vibrio vulnificus interaction in the gills: Role of the RtxA13 toxin.</title>
        <authorList>
            <person name="Callol A."/>
            <person name="Pajuelo D."/>
            <person name="Ebbesson L."/>
            <person name="Teles M."/>
            <person name="MacKenzie S."/>
            <person name="Amaro C."/>
        </authorList>
    </citation>
    <scope>NUCLEOTIDE SEQUENCE</scope>
</reference>
<accession>A0A0E9U6V2</accession>
<protein>
    <submittedName>
        <fullName evidence="1">Uncharacterized protein</fullName>
    </submittedName>
</protein>
<name>A0A0E9U6V2_ANGAN</name>
<proteinExistence type="predicted"/>
<dbReference type="EMBL" id="GBXM01046933">
    <property type="protein sequence ID" value="JAH61644.1"/>
    <property type="molecule type" value="Transcribed_RNA"/>
</dbReference>
<dbReference type="AlphaFoldDB" id="A0A0E9U6V2"/>
<reference evidence="1" key="1">
    <citation type="submission" date="2014-11" db="EMBL/GenBank/DDBJ databases">
        <authorList>
            <person name="Amaro Gonzalez C."/>
        </authorList>
    </citation>
    <scope>NUCLEOTIDE SEQUENCE</scope>
</reference>